<dbReference type="PROSITE" id="PS01180">
    <property type="entry name" value="CUB"/>
    <property type="match status" value="1"/>
</dbReference>
<comment type="caution">
    <text evidence="7">The sequence shown here is derived from an EMBL/GenBank/DDBJ whole genome shotgun (WGS) entry which is preliminary data.</text>
</comment>
<feature type="domain" description="F5/8 type C" evidence="6">
    <location>
        <begin position="953"/>
        <end position="1105"/>
    </location>
</feature>
<dbReference type="Gene3D" id="2.60.120.260">
    <property type="entry name" value="Galactose-binding domain-like"/>
    <property type="match status" value="7"/>
</dbReference>
<dbReference type="PANTHER" id="PTHR24543">
    <property type="entry name" value="MULTICOPPER OXIDASE-RELATED"/>
    <property type="match status" value="1"/>
</dbReference>
<dbReference type="Pfam" id="PF00431">
    <property type="entry name" value="CUB"/>
    <property type="match status" value="1"/>
</dbReference>
<dbReference type="Proteomes" id="UP001159405">
    <property type="component" value="Unassembled WGS sequence"/>
</dbReference>
<feature type="domain" description="F5/8 type C" evidence="6">
    <location>
        <begin position="307"/>
        <end position="460"/>
    </location>
</feature>
<dbReference type="PROSITE" id="PS01285">
    <property type="entry name" value="FA58C_1"/>
    <property type="match status" value="6"/>
</dbReference>
<evidence type="ECO:0000256" key="4">
    <source>
        <dbReference type="SAM" id="SignalP"/>
    </source>
</evidence>
<feature type="domain" description="F5/8 type C" evidence="6">
    <location>
        <begin position="144"/>
        <end position="304"/>
    </location>
</feature>
<dbReference type="SUPFAM" id="SSF49854">
    <property type="entry name" value="Spermadhesin, CUB domain"/>
    <property type="match status" value="1"/>
</dbReference>
<evidence type="ECO:0000313" key="8">
    <source>
        <dbReference type="Proteomes" id="UP001159405"/>
    </source>
</evidence>
<dbReference type="InterPro" id="IPR000859">
    <property type="entry name" value="CUB_dom"/>
</dbReference>
<feature type="domain" description="CUB" evidence="5">
    <location>
        <begin position="28"/>
        <end position="142"/>
    </location>
</feature>
<dbReference type="CDD" id="cd00057">
    <property type="entry name" value="FA58C"/>
    <property type="match status" value="7"/>
</dbReference>
<dbReference type="PANTHER" id="PTHR24543:SF325">
    <property type="entry name" value="F5_8 TYPE C DOMAIN-CONTAINING PROTEIN"/>
    <property type="match status" value="1"/>
</dbReference>
<protein>
    <submittedName>
        <fullName evidence="7">Uncharacterized protein</fullName>
    </submittedName>
</protein>
<dbReference type="EMBL" id="CALNXK010000604">
    <property type="protein sequence ID" value="CAH3188261.1"/>
    <property type="molecule type" value="Genomic_DNA"/>
</dbReference>
<gene>
    <name evidence="7" type="ORF">PLOB_00040114</name>
</gene>
<proteinExistence type="predicted"/>
<dbReference type="SMART" id="SM00042">
    <property type="entry name" value="CUB"/>
    <property type="match status" value="1"/>
</dbReference>
<reference evidence="7 8" key="1">
    <citation type="submission" date="2022-05" db="EMBL/GenBank/DDBJ databases">
        <authorList>
            <consortium name="Genoscope - CEA"/>
            <person name="William W."/>
        </authorList>
    </citation>
    <scope>NUCLEOTIDE SEQUENCE [LARGE SCALE GENOMIC DNA]</scope>
</reference>
<dbReference type="InterPro" id="IPR008979">
    <property type="entry name" value="Galactose-bd-like_sf"/>
</dbReference>
<dbReference type="SMART" id="SM00231">
    <property type="entry name" value="FA58C"/>
    <property type="match status" value="6"/>
</dbReference>
<sequence length="1222" mass="137462">MQVLKTQAFTVFIILLLGNLVILECEACNETHVGADSGVLQSPNFPHNYPNEAYCSWNIRVNQSQHVFLMFSSSFSLQAENNTDVIRVYDGGNTTGEVLGVFYGGHPPPQGGLYSSANQMFVVFKTDNNKSFSGFQASYHALTCSDPLGMESGAISDAQISASSHYTKNWRRDYSAKKARLNSRHSWSNNGCWAAATNDLHQWLQVDLGGYTKVTRVATQGSGYGLSEWVTKFKIRYSSDGVIWQFYKEPGNSNASAKVFTGNSGGPNRIVYKRLNEPILARYIRVVPVAWFNHITMRVEIYGCQGCMAPLGMENGAISDAQISASSQWDDNHGPHRARLNRRRFGNKRGAWSALNNDIYQWLQVDLGKYTTVTRIATQGRSDWGSQWVTKYRLQYSEDGVSFHFYKALGQDSPKLFDGNKDRNTIVYQTLSQPIRARYVRILPEAWYGHISMRMELYGCSGCVASLGMENGAISDAQISASSQWDDNHGPHRARLNRRRFGNKRGAWSALNNDIYQWLRVDLGKYTTVTRIATQGRSDLNQWVTKYRLQYSEDGVNFRLYKALGQDSAKLFDGNNDRNTIVYQTLSQPIRARYIRILPEAWYGHISMRMELYGCAGIFLFPYFRTFQLATFTPQWNPKNFACEAPLGMENEAIADSQISASSQLDDRHSATKSRLHFKTDENKDGGWSSLTSDPNQWLQVDFRSYATVTHVATQGRHAHNEWLLNYKLKYSDDGVTFQTYSVPGTKLPKVFDGNKDGDSVVTKELNPPITARFIRILPTKWNNRISMRMELYGCAACFAPLGMENNAISDGQISASSQEDDDHAANQARLHAKISSGKSGGWAALQNNVNQWLQVDLGTYTRVTRVATQGRNSFSGWVTKYMLQYSDDGFIFRSYEEAANTSAMIFVGNKDSDTVVYNILKPPITTRFIRILPVEWHSQISLRIEIYGCPGCVTSLGMENRAISDAHVTASSQMDDTNSAREARLHSKSSGNQRGGWVALKDDLNQWLQVDLGTFTRITRVATQGRDGYDQWVTKYRLQYSDDGDIFHSFKVLGVNSAKVFTGNQDNGTVVYNSLSSPVTTRFIRLIPVGWHSRISMRIEIYGCPGCTAALGIALRSITDAQISASSKLDNTHSAAQARLHSKVVGSKYGAWSAHENDHHQWLQIDFGSSTKITRLATQGRNGFNEWVTKYNLSYSDDGVHFHSYKMVRVSRAKVSLRPHI</sequence>
<organism evidence="7 8">
    <name type="scientific">Porites lobata</name>
    <dbReference type="NCBI Taxonomy" id="104759"/>
    <lineage>
        <taxon>Eukaryota</taxon>
        <taxon>Metazoa</taxon>
        <taxon>Cnidaria</taxon>
        <taxon>Anthozoa</taxon>
        <taxon>Hexacorallia</taxon>
        <taxon>Scleractinia</taxon>
        <taxon>Fungiina</taxon>
        <taxon>Poritidae</taxon>
        <taxon>Porites</taxon>
    </lineage>
</organism>
<dbReference type="PROSITE" id="PS50022">
    <property type="entry name" value="FA58C_3"/>
    <property type="match status" value="7"/>
</dbReference>
<evidence type="ECO:0000259" key="6">
    <source>
        <dbReference type="PROSITE" id="PS50022"/>
    </source>
</evidence>
<comment type="caution">
    <text evidence="2">Lacks conserved residue(s) required for the propagation of feature annotation.</text>
</comment>
<feature type="signal peptide" evidence="4">
    <location>
        <begin position="1"/>
        <end position="27"/>
    </location>
</feature>
<feature type="disulfide bond" evidence="2">
    <location>
        <begin position="28"/>
        <end position="55"/>
    </location>
</feature>
<evidence type="ECO:0000313" key="7">
    <source>
        <dbReference type="EMBL" id="CAH3188261.1"/>
    </source>
</evidence>
<keyword evidence="4" id="KW-0732">Signal</keyword>
<dbReference type="CDD" id="cd00041">
    <property type="entry name" value="CUB"/>
    <property type="match status" value="1"/>
</dbReference>
<dbReference type="Gene3D" id="2.60.120.290">
    <property type="entry name" value="Spermadhesin, CUB domain"/>
    <property type="match status" value="1"/>
</dbReference>
<feature type="domain" description="F5/8 type C" evidence="6">
    <location>
        <begin position="798"/>
        <end position="950"/>
    </location>
</feature>
<evidence type="ECO:0000256" key="2">
    <source>
        <dbReference type="PROSITE-ProRule" id="PRU00059"/>
    </source>
</evidence>
<feature type="region of interest" description="Disordered" evidence="3">
    <location>
        <begin position="972"/>
        <end position="993"/>
    </location>
</feature>
<keyword evidence="8" id="KW-1185">Reference proteome</keyword>
<feature type="domain" description="F5/8 type C" evidence="6">
    <location>
        <begin position="643"/>
        <end position="795"/>
    </location>
</feature>
<feature type="chain" id="PRO_5046301603" evidence="4">
    <location>
        <begin position="28"/>
        <end position="1222"/>
    </location>
</feature>
<name>A0ABN8SC41_9CNID</name>
<dbReference type="InterPro" id="IPR000421">
    <property type="entry name" value="FA58C"/>
</dbReference>
<evidence type="ECO:0000256" key="3">
    <source>
        <dbReference type="SAM" id="MobiDB-lite"/>
    </source>
</evidence>
<accession>A0ABN8SC41</accession>
<dbReference type="InterPro" id="IPR035914">
    <property type="entry name" value="Sperma_CUB_dom_sf"/>
</dbReference>
<dbReference type="SUPFAM" id="SSF49785">
    <property type="entry name" value="Galactose-binding domain-like"/>
    <property type="match status" value="7"/>
</dbReference>
<feature type="domain" description="F5/8 type C" evidence="6">
    <location>
        <begin position="1108"/>
        <end position="1222"/>
    </location>
</feature>
<feature type="domain" description="F5/8 type C" evidence="6">
    <location>
        <begin position="463"/>
        <end position="615"/>
    </location>
</feature>
<dbReference type="Pfam" id="PF00754">
    <property type="entry name" value="F5_F8_type_C"/>
    <property type="match status" value="7"/>
</dbReference>
<evidence type="ECO:0000256" key="1">
    <source>
        <dbReference type="ARBA" id="ARBA00023157"/>
    </source>
</evidence>
<keyword evidence="1 2" id="KW-1015">Disulfide bond</keyword>
<dbReference type="PROSITE" id="PS01286">
    <property type="entry name" value="FA58C_2"/>
    <property type="match status" value="6"/>
</dbReference>
<evidence type="ECO:0000259" key="5">
    <source>
        <dbReference type="PROSITE" id="PS01180"/>
    </source>
</evidence>